<name>B0CZT9_LACBS</name>
<organism evidence="2">
    <name type="scientific">Laccaria bicolor (strain S238N-H82 / ATCC MYA-4686)</name>
    <name type="common">Bicoloured deceiver</name>
    <name type="synonym">Laccaria laccata var. bicolor</name>
    <dbReference type="NCBI Taxonomy" id="486041"/>
    <lineage>
        <taxon>Eukaryota</taxon>
        <taxon>Fungi</taxon>
        <taxon>Dikarya</taxon>
        <taxon>Basidiomycota</taxon>
        <taxon>Agaricomycotina</taxon>
        <taxon>Agaricomycetes</taxon>
        <taxon>Agaricomycetidae</taxon>
        <taxon>Agaricales</taxon>
        <taxon>Agaricineae</taxon>
        <taxon>Hydnangiaceae</taxon>
        <taxon>Laccaria</taxon>
    </lineage>
</organism>
<dbReference type="KEGG" id="lbc:LACBIDRAFT_311355"/>
<dbReference type="Proteomes" id="UP000001194">
    <property type="component" value="Unassembled WGS sequence"/>
</dbReference>
<dbReference type="InParanoid" id="B0CZT9"/>
<dbReference type="RefSeq" id="XP_001876938.1">
    <property type="nucleotide sequence ID" value="XM_001876903.1"/>
</dbReference>
<dbReference type="AlphaFoldDB" id="B0CZT9"/>
<evidence type="ECO:0000313" key="2">
    <source>
        <dbReference type="Proteomes" id="UP000001194"/>
    </source>
</evidence>
<dbReference type="GeneID" id="6072402"/>
<keyword evidence="2" id="KW-1185">Reference proteome</keyword>
<sequence length="155" mass="16993">MGPSGYSTAKAYLPHDCSFCEGGEGLFSHYGRMATGGDTVSRLPSESFQENGFGISQPHGARSHQLLQTEVLPSEKVLVSQGDGYLVVRPARQMEVVFAGPVKSSFLPQNDATGNRNRSRPIQILRDRNRTALDRSFSVHNAKKTGPDRLRPVFC</sequence>
<accession>B0CZT9</accession>
<dbReference type="EMBL" id="DS547094">
    <property type="protein sequence ID" value="EDR12674.1"/>
    <property type="molecule type" value="Genomic_DNA"/>
</dbReference>
<dbReference type="HOGENOM" id="CLU_1695780_0_0_1"/>
<protein>
    <submittedName>
        <fullName evidence="1">Predicted protein</fullName>
    </submittedName>
</protein>
<gene>
    <name evidence="1" type="ORF">LACBIDRAFT_311355</name>
</gene>
<reference evidence="1 2" key="1">
    <citation type="journal article" date="2008" name="Nature">
        <title>The genome of Laccaria bicolor provides insights into mycorrhizal symbiosis.</title>
        <authorList>
            <person name="Martin F."/>
            <person name="Aerts A."/>
            <person name="Ahren D."/>
            <person name="Brun A."/>
            <person name="Danchin E.G.J."/>
            <person name="Duchaussoy F."/>
            <person name="Gibon J."/>
            <person name="Kohler A."/>
            <person name="Lindquist E."/>
            <person name="Pereda V."/>
            <person name="Salamov A."/>
            <person name="Shapiro H.J."/>
            <person name="Wuyts J."/>
            <person name="Blaudez D."/>
            <person name="Buee M."/>
            <person name="Brokstein P."/>
            <person name="Canbaeck B."/>
            <person name="Cohen D."/>
            <person name="Courty P.E."/>
            <person name="Coutinho P.M."/>
            <person name="Delaruelle C."/>
            <person name="Detter J.C."/>
            <person name="Deveau A."/>
            <person name="DiFazio S."/>
            <person name="Duplessis S."/>
            <person name="Fraissinet-Tachet L."/>
            <person name="Lucic E."/>
            <person name="Frey-Klett P."/>
            <person name="Fourrey C."/>
            <person name="Feussner I."/>
            <person name="Gay G."/>
            <person name="Grimwood J."/>
            <person name="Hoegger P.J."/>
            <person name="Jain P."/>
            <person name="Kilaru S."/>
            <person name="Labbe J."/>
            <person name="Lin Y.C."/>
            <person name="Legue V."/>
            <person name="Le Tacon F."/>
            <person name="Marmeisse R."/>
            <person name="Melayah D."/>
            <person name="Montanini B."/>
            <person name="Muratet M."/>
            <person name="Nehls U."/>
            <person name="Niculita-Hirzel H."/>
            <person name="Oudot-Le Secq M.P."/>
            <person name="Peter M."/>
            <person name="Quesneville H."/>
            <person name="Rajashekar B."/>
            <person name="Reich M."/>
            <person name="Rouhier N."/>
            <person name="Schmutz J."/>
            <person name="Yin T."/>
            <person name="Chalot M."/>
            <person name="Henrissat B."/>
            <person name="Kuees U."/>
            <person name="Lucas S."/>
            <person name="Van de Peer Y."/>
            <person name="Podila G.K."/>
            <person name="Polle A."/>
            <person name="Pukkila P.J."/>
            <person name="Richardson P.M."/>
            <person name="Rouze P."/>
            <person name="Sanders I.R."/>
            <person name="Stajich J.E."/>
            <person name="Tunlid A."/>
            <person name="Tuskan G."/>
            <person name="Grigoriev I.V."/>
        </authorList>
    </citation>
    <scope>NUCLEOTIDE SEQUENCE [LARGE SCALE GENOMIC DNA]</scope>
    <source>
        <strain evidence="2">S238N-H82 / ATCC MYA-4686</strain>
    </source>
</reference>
<proteinExistence type="predicted"/>
<evidence type="ECO:0000313" key="1">
    <source>
        <dbReference type="EMBL" id="EDR12674.1"/>
    </source>
</evidence>